<feature type="domain" description="DUF4097" evidence="1">
    <location>
        <begin position="61"/>
        <end position="316"/>
    </location>
</feature>
<gene>
    <name evidence="2" type="ORF">ACFQ22_03460</name>
</gene>
<keyword evidence="3" id="KW-1185">Reference proteome</keyword>
<organism evidence="2 3">
    <name type="scientific">Lentilactobacillus raoultii</name>
    <dbReference type="NCBI Taxonomy" id="1987503"/>
    <lineage>
        <taxon>Bacteria</taxon>
        <taxon>Bacillati</taxon>
        <taxon>Bacillota</taxon>
        <taxon>Bacilli</taxon>
        <taxon>Lactobacillales</taxon>
        <taxon>Lactobacillaceae</taxon>
        <taxon>Lentilactobacillus</taxon>
    </lineage>
</organism>
<sequence length="316" mass="34469">MKKTIIIGLITMTIGLVMTVIALGHSGLQSVYWGRHGFKVAENQSSRTLKTYQREFSGNISQISFSADNQVEIRSGQVAKPQISYISGTKMKKDGEKLTINAPIHRHHSWVGFDINNDGDDNGNIVVTLPKKNRLTQIDGQNQDETTINHLSLKTIQINGDTDLDMTDVTVQTKLALRSMGGDTSFNNVNAPSISSDTSDGDIDLRNCHFKTGASDLSTDDGDISVAGSHFERVSMHSDDGDISFRGNQILKALSASTEDGDIDGQVPDRKRAEVTTHVDDDPASIFGHQRSTWNKGKGSLVTYELSTDDGDITVE</sequence>
<reference evidence="3" key="1">
    <citation type="journal article" date="2019" name="Int. J. Syst. Evol. Microbiol.">
        <title>The Global Catalogue of Microorganisms (GCM) 10K type strain sequencing project: providing services to taxonomists for standard genome sequencing and annotation.</title>
        <authorList>
            <consortium name="The Broad Institute Genomics Platform"/>
            <consortium name="The Broad Institute Genome Sequencing Center for Infectious Disease"/>
            <person name="Wu L."/>
            <person name="Ma J."/>
        </authorList>
    </citation>
    <scope>NUCLEOTIDE SEQUENCE [LARGE SCALE GENOMIC DNA]</scope>
    <source>
        <strain evidence="3">CCUG 71848</strain>
    </source>
</reference>
<accession>A0ABW3PJ64</accession>
<evidence type="ECO:0000259" key="1">
    <source>
        <dbReference type="Pfam" id="PF13349"/>
    </source>
</evidence>
<dbReference type="Pfam" id="PF13349">
    <property type="entry name" value="DUF4097"/>
    <property type="match status" value="1"/>
</dbReference>
<dbReference type="InterPro" id="IPR025164">
    <property type="entry name" value="Toastrack_DUF4097"/>
</dbReference>
<comment type="caution">
    <text evidence="2">The sequence shown here is derived from an EMBL/GenBank/DDBJ whole genome shotgun (WGS) entry which is preliminary data.</text>
</comment>
<evidence type="ECO:0000313" key="2">
    <source>
        <dbReference type="EMBL" id="MFD1124415.1"/>
    </source>
</evidence>
<dbReference type="RefSeq" id="WP_121978825.1">
    <property type="nucleotide sequence ID" value="NZ_JBHTLH010000008.1"/>
</dbReference>
<protein>
    <submittedName>
        <fullName evidence="2">DUF4097 family beta strand repeat-containing protein</fullName>
    </submittedName>
</protein>
<name>A0ABW3PJ64_9LACO</name>
<proteinExistence type="predicted"/>
<dbReference type="Proteomes" id="UP001597156">
    <property type="component" value="Unassembled WGS sequence"/>
</dbReference>
<evidence type="ECO:0000313" key="3">
    <source>
        <dbReference type="Proteomes" id="UP001597156"/>
    </source>
</evidence>
<dbReference type="EMBL" id="JBHTLH010000008">
    <property type="protein sequence ID" value="MFD1124415.1"/>
    <property type="molecule type" value="Genomic_DNA"/>
</dbReference>